<gene>
    <name evidence="1" type="ORF">A2172_02325</name>
</gene>
<dbReference type="Gene3D" id="3.30.160.250">
    <property type="match status" value="1"/>
</dbReference>
<dbReference type="InterPro" id="IPR035069">
    <property type="entry name" value="TTHA1013/TTHA0281-like"/>
</dbReference>
<organism evidence="1 2">
    <name type="scientific">Candidatus Woykebacteria bacterium RBG_13_40_15</name>
    <dbReference type="NCBI Taxonomy" id="1802593"/>
    <lineage>
        <taxon>Bacteria</taxon>
        <taxon>Candidatus Woykeibacteriota</taxon>
    </lineage>
</organism>
<protein>
    <recommendedName>
        <fullName evidence="3">HicB-like antitoxin of toxin-antitoxin system domain-containing protein</fullName>
    </recommendedName>
</protein>
<evidence type="ECO:0000313" key="2">
    <source>
        <dbReference type="Proteomes" id="UP000176631"/>
    </source>
</evidence>
<reference evidence="1 2" key="1">
    <citation type="journal article" date="2016" name="Nat. Commun.">
        <title>Thousands of microbial genomes shed light on interconnected biogeochemical processes in an aquifer system.</title>
        <authorList>
            <person name="Anantharaman K."/>
            <person name="Brown C.T."/>
            <person name="Hug L.A."/>
            <person name="Sharon I."/>
            <person name="Castelle C.J."/>
            <person name="Probst A.J."/>
            <person name="Thomas B.C."/>
            <person name="Singh A."/>
            <person name="Wilkins M.J."/>
            <person name="Karaoz U."/>
            <person name="Brodie E.L."/>
            <person name="Williams K.H."/>
            <person name="Hubbard S.S."/>
            <person name="Banfield J.F."/>
        </authorList>
    </citation>
    <scope>NUCLEOTIDE SEQUENCE [LARGE SCALE GENOMIC DNA]</scope>
</reference>
<dbReference type="EMBL" id="MHCP01000028">
    <property type="protein sequence ID" value="OGY23192.1"/>
    <property type="molecule type" value="Genomic_DNA"/>
</dbReference>
<dbReference type="STRING" id="1802593.A2172_02325"/>
<evidence type="ECO:0000313" key="1">
    <source>
        <dbReference type="EMBL" id="OGY23192.1"/>
    </source>
</evidence>
<sequence>MSKNIVEKYKLPKRVLVKIQRVPEGGFYATFPELPGCHTQAASVVQLADNITDAILTYFDVPRKEIDETLLYIPEARKLESIEAAKVLSATTNVEAYRRCAVTC</sequence>
<dbReference type="SUPFAM" id="SSF143100">
    <property type="entry name" value="TTHA1013/TTHA0281-like"/>
    <property type="match status" value="1"/>
</dbReference>
<dbReference type="AlphaFoldDB" id="A0A1G1W654"/>
<name>A0A1G1W654_9BACT</name>
<comment type="caution">
    <text evidence="1">The sequence shown here is derived from an EMBL/GenBank/DDBJ whole genome shotgun (WGS) entry which is preliminary data.</text>
</comment>
<proteinExistence type="predicted"/>
<evidence type="ECO:0008006" key="3">
    <source>
        <dbReference type="Google" id="ProtNLM"/>
    </source>
</evidence>
<dbReference type="Proteomes" id="UP000176631">
    <property type="component" value="Unassembled WGS sequence"/>
</dbReference>
<accession>A0A1G1W654</accession>